<keyword evidence="4" id="KW-1185">Reference proteome</keyword>
<dbReference type="OrthoDB" id="9811006at2"/>
<dbReference type="PANTHER" id="PTHR34406:SF1">
    <property type="entry name" value="PROTEIN YCEI"/>
    <property type="match status" value="1"/>
</dbReference>
<dbReference type="Gene3D" id="2.40.128.110">
    <property type="entry name" value="Lipid/polyisoprenoid-binding, YceI-like"/>
    <property type="match status" value="1"/>
</dbReference>
<dbReference type="PATRIC" id="fig|1177179.3.peg.2990"/>
<dbReference type="PANTHER" id="PTHR34406">
    <property type="entry name" value="PROTEIN YCEI"/>
    <property type="match status" value="1"/>
</dbReference>
<sequence length="210" mass="23173">MRVTPVALLGLAFASPMAHADTTEYTLDPSHTQVQFCWKHFGFSEPCANFTQVTGSIRADNDSPEKSSVEVTIPVKSLDTHVALLDEHLLSKPEFFHPKKYPNITFKSTGIINVDKKDNEFDLVGTLTVNGISRQVVLESELNKRGKHPMWDNAPAVGFEAETTLKRSDFGMDAYVPMVSDKLDVTITVEAIEADAYAAKMAERKKAAGK</sequence>
<dbReference type="RefSeq" id="WP_008930209.1">
    <property type="nucleotide sequence ID" value="NZ_AMRJ01000033.1"/>
</dbReference>
<proteinExistence type="predicted"/>
<protein>
    <recommendedName>
        <fullName evidence="2">Lipid/polyisoprenoid-binding YceI-like domain-containing protein</fullName>
    </recommendedName>
</protein>
<gene>
    <name evidence="3" type="ORF">A11A3_15197</name>
</gene>
<dbReference type="STRING" id="1177179.A11A3_15197"/>
<accession>L0WBP1</accession>
<dbReference type="SUPFAM" id="SSF101874">
    <property type="entry name" value="YceI-like"/>
    <property type="match status" value="1"/>
</dbReference>
<feature type="domain" description="Lipid/polyisoprenoid-binding YceI-like" evidence="2">
    <location>
        <begin position="24"/>
        <end position="192"/>
    </location>
</feature>
<dbReference type="SMART" id="SM00867">
    <property type="entry name" value="YceI"/>
    <property type="match status" value="1"/>
</dbReference>
<evidence type="ECO:0000313" key="3">
    <source>
        <dbReference type="EMBL" id="EKF73160.1"/>
    </source>
</evidence>
<name>L0WBP1_9GAMM</name>
<dbReference type="Pfam" id="PF04264">
    <property type="entry name" value="YceI"/>
    <property type="match status" value="1"/>
</dbReference>
<evidence type="ECO:0000259" key="2">
    <source>
        <dbReference type="SMART" id="SM00867"/>
    </source>
</evidence>
<dbReference type="eggNOG" id="COG2353">
    <property type="taxonomic scope" value="Bacteria"/>
</dbReference>
<dbReference type="AlphaFoldDB" id="L0WBP1"/>
<evidence type="ECO:0000313" key="4">
    <source>
        <dbReference type="Proteomes" id="UP000010164"/>
    </source>
</evidence>
<dbReference type="EMBL" id="AMRJ01000033">
    <property type="protein sequence ID" value="EKF73160.1"/>
    <property type="molecule type" value="Genomic_DNA"/>
</dbReference>
<dbReference type="Proteomes" id="UP000010164">
    <property type="component" value="Unassembled WGS sequence"/>
</dbReference>
<feature type="signal peptide" evidence="1">
    <location>
        <begin position="1"/>
        <end position="20"/>
    </location>
</feature>
<dbReference type="InterPro" id="IPR007372">
    <property type="entry name" value="Lipid/polyisoprenoid-bd_YceI"/>
</dbReference>
<organism evidence="3 4">
    <name type="scientific">Alcanivorax hongdengensis A-11-3</name>
    <dbReference type="NCBI Taxonomy" id="1177179"/>
    <lineage>
        <taxon>Bacteria</taxon>
        <taxon>Pseudomonadati</taxon>
        <taxon>Pseudomonadota</taxon>
        <taxon>Gammaproteobacteria</taxon>
        <taxon>Oceanospirillales</taxon>
        <taxon>Alcanivoracaceae</taxon>
        <taxon>Alcanivorax</taxon>
    </lineage>
</organism>
<reference evidence="3 4" key="1">
    <citation type="journal article" date="2012" name="J. Bacteriol.">
        <title>Genome Sequence of the Alkane-Degrading Bacterium Alcanivorax hongdengensis Type Strain A-11-3.</title>
        <authorList>
            <person name="Lai Q."/>
            <person name="Shao Z."/>
        </authorList>
    </citation>
    <scope>NUCLEOTIDE SEQUENCE [LARGE SCALE GENOMIC DNA]</scope>
    <source>
        <strain evidence="3 4">A-11-3</strain>
    </source>
</reference>
<evidence type="ECO:0000256" key="1">
    <source>
        <dbReference type="SAM" id="SignalP"/>
    </source>
</evidence>
<dbReference type="InterPro" id="IPR036761">
    <property type="entry name" value="TTHA0802/YceI-like_sf"/>
</dbReference>
<keyword evidence="1" id="KW-0732">Signal</keyword>
<feature type="chain" id="PRO_5003948445" description="Lipid/polyisoprenoid-binding YceI-like domain-containing protein" evidence="1">
    <location>
        <begin position="21"/>
        <end position="210"/>
    </location>
</feature>
<comment type="caution">
    <text evidence="3">The sequence shown here is derived from an EMBL/GenBank/DDBJ whole genome shotgun (WGS) entry which is preliminary data.</text>
</comment>